<dbReference type="AlphaFoldDB" id="A0A859CSA0"/>
<dbReference type="RefSeq" id="WP_176334184.1">
    <property type="nucleotide sequence ID" value="NZ_BAAAEF010000015.1"/>
</dbReference>
<protein>
    <submittedName>
        <fullName evidence="6">Lipoprotein signal peptide</fullName>
    </submittedName>
</protein>
<dbReference type="GO" id="GO:0016042">
    <property type="term" value="P:lipid catabolic process"/>
    <property type="evidence" value="ECO:0007669"/>
    <property type="project" value="UniProtKB-KW"/>
</dbReference>
<dbReference type="GO" id="GO:0003847">
    <property type="term" value="F:1-alkyl-2-acetylglycerophosphocholine esterase activity"/>
    <property type="evidence" value="ECO:0007669"/>
    <property type="project" value="TreeGrafter"/>
</dbReference>
<dbReference type="PANTHER" id="PTHR10272:SF0">
    <property type="entry name" value="PLATELET-ACTIVATING FACTOR ACETYLHYDROLASE"/>
    <property type="match status" value="1"/>
</dbReference>
<feature type="chain" id="PRO_5032961587" evidence="4">
    <location>
        <begin position="21"/>
        <end position="338"/>
    </location>
</feature>
<keyword evidence="1" id="KW-0378">Hydrolase</keyword>
<accession>A0A859CSA0</accession>
<dbReference type="Proteomes" id="UP000509371">
    <property type="component" value="Chromosome"/>
</dbReference>
<dbReference type="PANTHER" id="PTHR10272">
    <property type="entry name" value="PLATELET-ACTIVATING FACTOR ACETYLHYDROLASE"/>
    <property type="match status" value="1"/>
</dbReference>
<evidence type="ECO:0000256" key="2">
    <source>
        <dbReference type="ARBA" id="ARBA00022963"/>
    </source>
</evidence>
<dbReference type="PIRSF" id="PIRSF031982">
    <property type="entry name" value="UCP031982_abhydr"/>
    <property type="match status" value="1"/>
</dbReference>
<dbReference type="Pfam" id="PF12740">
    <property type="entry name" value="PETase"/>
    <property type="match status" value="1"/>
</dbReference>
<dbReference type="EMBL" id="CP054301">
    <property type="protein sequence ID" value="QKK79055.1"/>
    <property type="molecule type" value="Genomic_DNA"/>
</dbReference>
<evidence type="ECO:0000256" key="3">
    <source>
        <dbReference type="ARBA" id="ARBA00023098"/>
    </source>
</evidence>
<dbReference type="InterPro" id="IPR029058">
    <property type="entry name" value="AB_hydrolase_fold"/>
</dbReference>
<organism evidence="6 7">
    <name type="scientific">Marinomonas primoryensis</name>
    <dbReference type="NCBI Taxonomy" id="178399"/>
    <lineage>
        <taxon>Bacteria</taxon>
        <taxon>Pseudomonadati</taxon>
        <taxon>Pseudomonadota</taxon>
        <taxon>Gammaproteobacteria</taxon>
        <taxon>Oceanospirillales</taxon>
        <taxon>Oceanospirillaceae</taxon>
        <taxon>Marinomonas</taxon>
    </lineage>
</organism>
<proteinExistence type="predicted"/>
<keyword evidence="6" id="KW-0449">Lipoprotein</keyword>
<evidence type="ECO:0000259" key="5">
    <source>
        <dbReference type="Pfam" id="PF12740"/>
    </source>
</evidence>
<dbReference type="SUPFAM" id="SSF53474">
    <property type="entry name" value="alpha/beta-Hydrolases"/>
    <property type="match status" value="1"/>
</dbReference>
<feature type="domain" description="PET hydrolase/cutinase-like" evidence="5">
    <location>
        <begin position="52"/>
        <end position="173"/>
    </location>
</feature>
<dbReference type="InterPro" id="IPR041127">
    <property type="entry name" value="PET_hydrolase/cutinase-like"/>
</dbReference>
<evidence type="ECO:0000256" key="1">
    <source>
        <dbReference type="ARBA" id="ARBA00022801"/>
    </source>
</evidence>
<evidence type="ECO:0000313" key="6">
    <source>
        <dbReference type="EMBL" id="QKK79055.1"/>
    </source>
</evidence>
<keyword evidence="4" id="KW-0732">Signal</keyword>
<keyword evidence="3" id="KW-0443">Lipid metabolism</keyword>
<feature type="signal peptide" evidence="4">
    <location>
        <begin position="1"/>
        <end position="20"/>
    </location>
</feature>
<evidence type="ECO:0000256" key="4">
    <source>
        <dbReference type="SAM" id="SignalP"/>
    </source>
</evidence>
<name>A0A859CSA0_9GAMM</name>
<evidence type="ECO:0000313" key="7">
    <source>
        <dbReference type="Proteomes" id="UP000509371"/>
    </source>
</evidence>
<dbReference type="Gene3D" id="3.40.50.1820">
    <property type="entry name" value="alpha/beta hydrolase"/>
    <property type="match status" value="1"/>
</dbReference>
<dbReference type="InterPro" id="IPR016986">
    <property type="entry name" value="UCP031982_abhydr"/>
</dbReference>
<keyword evidence="2" id="KW-0442">Lipid degradation</keyword>
<dbReference type="KEGG" id="mpri:MP3633_0317"/>
<gene>
    <name evidence="6" type="ORF">MP3633_0317</name>
</gene>
<reference evidence="6 7" key="1">
    <citation type="submission" date="2020-06" db="EMBL/GenBank/DDBJ databases">
        <authorList>
            <person name="Voronona O.L."/>
            <person name="Aksenova E.I."/>
            <person name="Kunda M.S."/>
            <person name="Semenov A.N."/>
            <person name="Ryzhova N."/>
        </authorList>
    </citation>
    <scope>NUCLEOTIDE SEQUENCE [LARGE SCALE GENOMIC DNA]</scope>
    <source>
        <strain evidence="6 7">MPKMM3633</strain>
    </source>
</reference>
<sequence length="338" mass="37669">MKQFTYFILLFACWASNASAYSVGFDQTILYTDSDRPLKTSIWYPSQTSFPTERVADNPAFLGTDVVRIGTPLAGTFPLVVISHGYRGNWRNQNWLATRLAQDGYIVASLDHPGTTSFDHTPAIAAQWWQRPMDITRLIDWLLKESNMAPLINETNITGVGHSLGGWTVMALAGAEFDRDQLKQECILKNNPRVCGLMPELGLDQEQKGEPTSSVKDERIKRVVSLDLGLARSFSRQSLQNLTTPTLILAAGVDIGDLPQAEESGFLAQYIPQEKRDYIIYSDAAHFSFMQLCKPGAIAMIEEEEPGDGVVCQDGDGRSREALHQAMYQDITRFIQTP</sequence>